<proteinExistence type="predicted"/>
<evidence type="ECO:0000313" key="1">
    <source>
        <dbReference type="EMBL" id="KAJ1177022.1"/>
    </source>
</evidence>
<sequence length="100" mass="11029">MALSKVRSIKHRSCLWSRNAHCRVAKLAAVRSCRASAGTRNACLAMRRPARCEAGRKAQALAIAVSESRMEIDVCQCVDNSVSCYATYLLIWCALDNPQN</sequence>
<keyword evidence="2" id="KW-1185">Reference proteome</keyword>
<comment type="caution">
    <text evidence="1">The sequence shown here is derived from an EMBL/GenBank/DDBJ whole genome shotgun (WGS) entry which is preliminary data.</text>
</comment>
<evidence type="ECO:0000313" key="2">
    <source>
        <dbReference type="Proteomes" id="UP001066276"/>
    </source>
</evidence>
<dbReference type="Proteomes" id="UP001066276">
    <property type="component" value="Chromosome 3_2"/>
</dbReference>
<protein>
    <submittedName>
        <fullName evidence="1">Uncharacterized protein</fullName>
    </submittedName>
</protein>
<dbReference type="AlphaFoldDB" id="A0AAV7TK45"/>
<accession>A0AAV7TK45</accession>
<gene>
    <name evidence="1" type="ORF">NDU88_002288</name>
</gene>
<organism evidence="1 2">
    <name type="scientific">Pleurodeles waltl</name>
    <name type="common">Iberian ribbed newt</name>
    <dbReference type="NCBI Taxonomy" id="8319"/>
    <lineage>
        <taxon>Eukaryota</taxon>
        <taxon>Metazoa</taxon>
        <taxon>Chordata</taxon>
        <taxon>Craniata</taxon>
        <taxon>Vertebrata</taxon>
        <taxon>Euteleostomi</taxon>
        <taxon>Amphibia</taxon>
        <taxon>Batrachia</taxon>
        <taxon>Caudata</taxon>
        <taxon>Salamandroidea</taxon>
        <taxon>Salamandridae</taxon>
        <taxon>Pleurodelinae</taxon>
        <taxon>Pleurodeles</taxon>
    </lineage>
</organism>
<name>A0AAV7TK45_PLEWA</name>
<dbReference type="EMBL" id="JANPWB010000006">
    <property type="protein sequence ID" value="KAJ1177022.1"/>
    <property type="molecule type" value="Genomic_DNA"/>
</dbReference>
<reference evidence="1" key="1">
    <citation type="journal article" date="2022" name="bioRxiv">
        <title>Sequencing and chromosome-scale assembly of the giantPleurodeles waltlgenome.</title>
        <authorList>
            <person name="Brown T."/>
            <person name="Elewa A."/>
            <person name="Iarovenko S."/>
            <person name="Subramanian E."/>
            <person name="Araus A.J."/>
            <person name="Petzold A."/>
            <person name="Susuki M."/>
            <person name="Suzuki K.-i.T."/>
            <person name="Hayashi T."/>
            <person name="Toyoda A."/>
            <person name="Oliveira C."/>
            <person name="Osipova E."/>
            <person name="Leigh N.D."/>
            <person name="Simon A."/>
            <person name="Yun M.H."/>
        </authorList>
    </citation>
    <scope>NUCLEOTIDE SEQUENCE</scope>
    <source>
        <strain evidence="1">20211129_DDA</strain>
        <tissue evidence="1">Liver</tissue>
    </source>
</reference>